<feature type="domain" description="Mur ligase central" evidence="10">
    <location>
        <begin position="128"/>
        <end position="271"/>
    </location>
</feature>
<dbReference type="SUPFAM" id="SSF53244">
    <property type="entry name" value="MurD-like peptide ligases, peptide-binding domain"/>
    <property type="match status" value="1"/>
</dbReference>
<comment type="similarity">
    <text evidence="7">Belongs to the MurCDEF family.</text>
</comment>
<dbReference type="InterPro" id="IPR004101">
    <property type="entry name" value="Mur_ligase_C"/>
</dbReference>
<evidence type="ECO:0000256" key="8">
    <source>
        <dbReference type="RuleBase" id="RU003664"/>
    </source>
</evidence>
<feature type="domain" description="Mur ligase C-terminal" evidence="9">
    <location>
        <begin position="328"/>
        <end position="430"/>
    </location>
</feature>
<dbReference type="GO" id="GO:0009252">
    <property type="term" value="P:peptidoglycan biosynthetic process"/>
    <property type="evidence" value="ECO:0007669"/>
    <property type="project" value="UniProtKB-UniRule"/>
</dbReference>
<dbReference type="GO" id="GO:0005737">
    <property type="term" value="C:cytoplasm"/>
    <property type="evidence" value="ECO:0007669"/>
    <property type="project" value="UniProtKB-SubCell"/>
</dbReference>
<dbReference type="EC" id="6.3.2.9" evidence="7 8"/>
<dbReference type="AlphaFoldDB" id="A0A519BCF2"/>
<comment type="function">
    <text evidence="7 8">Cell wall formation. Catalyzes the addition of glutamate to the nucleotide precursor UDP-N-acetylmuramoyl-L-alanine (UMA).</text>
</comment>
<evidence type="ECO:0000313" key="11">
    <source>
        <dbReference type="EMBL" id="RZD14956.1"/>
    </source>
</evidence>
<dbReference type="GO" id="GO:0051301">
    <property type="term" value="P:cell division"/>
    <property type="evidence" value="ECO:0007669"/>
    <property type="project" value="UniProtKB-KW"/>
</dbReference>
<comment type="pathway">
    <text evidence="2 7 8">Cell wall biogenesis; peptidoglycan biosynthesis.</text>
</comment>
<dbReference type="Gene3D" id="3.40.50.720">
    <property type="entry name" value="NAD(P)-binding Rossmann-like Domain"/>
    <property type="match status" value="1"/>
</dbReference>
<dbReference type="Proteomes" id="UP000320813">
    <property type="component" value="Unassembled WGS sequence"/>
</dbReference>
<dbReference type="NCBIfam" id="TIGR01087">
    <property type="entry name" value="murD"/>
    <property type="match status" value="1"/>
</dbReference>
<sequence length="479" mass="53870">MNTLILGYGKTGRAVYDYLNNQTNPGSLDRVFVYDDVLTDNKINALNKAADLKAHKNAVFFNKTNYKVFMEKYCRDISRCIASPGIERNHNVISKLKKYNIPVYSEIEFAYKMLNSKEHKEAAKIIAITGTNGKTTTTTLCEKAINKAGLSKTTFVGGNLGVPFISGVKDFNDFILEISSFQLEWVYDFKPDIAVLLNVEDDHLDRYENFDEYRLTKYKLFKNLKQTDAAILNYDDYNSRILKGVVGSKAILFGLDENKCDAYFKEDAIHLRFKDITGFDATIPLKNVKDKRRFVIYDMLAAACSLALFGVSPEDIASACAEYELLKHRVEYIGSVGDIEFYDDSKATNPAAVVSALKSLSETGEGDKDIVLILGGKDKGFNYECLIQPIKNSVKACVLIGETKNIIKDTLNGYVPLFMAGDMECAVKESFLYLINDRKRVNKGIVLLSPASSSFDMFKDYNERGDVFKKCYEGLKEEA</sequence>
<evidence type="ECO:0000313" key="12">
    <source>
        <dbReference type="Proteomes" id="UP000320813"/>
    </source>
</evidence>
<protein>
    <recommendedName>
        <fullName evidence="7 8">UDP-N-acetylmuramoylalanine--D-glutamate ligase</fullName>
        <ecNumber evidence="7 8">6.3.2.9</ecNumber>
    </recommendedName>
    <alternativeName>
        <fullName evidence="7">D-glutamic acid-adding enzyme</fullName>
    </alternativeName>
    <alternativeName>
        <fullName evidence="7">UDP-N-acetylmuramoyl-L-alanyl-D-glutamate synthetase</fullName>
    </alternativeName>
</protein>
<keyword evidence="7 8" id="KW-0133">Cell shape</keyword>
<dbReference type="Pfam" id="PF02875">
    <property type="entry name" value="Mur_ligase_C"/>
    <property type="match status" value="1"/>
</dbReference>
<reference evidence="11 12" key="1">
    <citation type="submission" date="2019-01" db="EMBL/GenBank/DDBJ databases">
        <title>Insights into ecological role of a new deltaproteobacterial order Candidatus Sinidesulfobacterales (Sva0485) by metagenomics and metatranscriptomics.</title>
        <authorList>
            <person name="Tan S."/>
            <person name="Liu J."/>
            <person name="Fang Y."/>
            <person name="Hedlund B.P."/>
            <person name="Lian Z.H."/>
            <person name="Huang L.Y."/>
            <person name="Li J.T."/>
            <person name="Huang L.N."/>
            <person name="Li W.J."/>
            <person name="Jiang H.C."/>
            <person name="Dong H.L."/>
            <person name="Shu W.S."/>
        </authorList>
    </citation>
    <scope>NUCLEOTIDE SEQUENCE [LARGE SCALE GENOMIC DNA]</scope>
    <source>
        <strain evidence="11">AP3</strain>
    </source>
</reference>
<gene>
    <name evidence="7 11" type="primary">murD</name>
    <name evidence="11" type="ORF">EVJ47_01360</name>
</gene>
<keyword evidence="7 8" id="KW-0131">Cell cycle</keyword>
<keyword evidence="6 7" id="KW-0067">ATP-binding</keyword>
<keyword evidence="3 7" id="KW-0963">Cytoplasm</keyword>
<organism evidence="11 12">
    <name type="scientific">Candidatus Acidulodesulfobacterium ferriphilum</name>
    <dbReference type="NCBI Taxonomy" id="2597223"/>
    <lineage>
        <taxon>Bacteria</taxon>
        <taxon>Deltaproteobacteria</taxon>
        <taxon>Candidatus Acidulodesulfobacterales</taxon>
        <taxon>Candidatus Acidulodesulfobacterium</taxon>
    </lineage>
</organism>
<evidence type="ECO:0000256" key="3">
    <source>
        <dbReference type="ARBA" id="ARBA00022490"/>
    </source>
</evidence>
<dbReference type="HAMAP" id="MF_00639">
    <property type="entry name" value="MurD"/>
    <property type="match status" value="1"/>
</dbReference>
<evidence type="ECO:0000256" key="2">
    <source>
        <dbReference type="ARBA" id="ARBA00004752"/>
    </source>
</evidence>
<dbReference type="InterPro" id="IPR005762">
    <property type="entry name" value="MurD"/>
</dbReference>
<proteinExistence type="inferred from homology"/>
<feature type="binding site" evidence="7">
    <location>
        <begin position="130"/>
        <end position="136"/>
    </location>
    <ligand>
        <name>ATP</name>
        <dbReference type="ChEBI" id="CHEBI:30616"/>
    </ligand>
</feature>
<dbReference type="Gene3D" id="3.40.1190.10">
    <property type="entry name" value="Mur-like, catalytic domain"/>
    <property type="match status" value="1"/>
</dbReference>
<keyword evidence="7 8" id="KW-0132">Cell division</keyword>
<dbReference type="Pfam" id="PF08245">
    <property type="entry name" value="Mur_ligase_M"/>
    <property type="match status" value="1"/>
</dbReference>
<dbReference type="GO" id="GO:0005524">
    <property type="term" value="F:ATP binding"/>
    <property type="evidence" value="ECO:0007669"/>
    <property type="project" value="UniProtKB-UniRule"/>
</dbReference>
<evidence type="ECO:0000256" key="7">
    <source>
        <dbReference type="HAMAP-Rule" id="MF_00639"/>
    </source>
</evidence>
<dbReference type="PANTHER" id="PTHR43692">
    <property type="entry name" value="UDP-N-ACETYLMURAMOYLALANINE--D-GLUTAMATE LIGASE"/>
    <property type="match status" value="1"/>
</dbReference>
<dbReference type="UniPathway" id="UPA00219"/>
<dbReference type="GO" id="GO:0008360">
    <property type="term" value="P:regulation of cell shape"/>
    <property type="evidence" value="ECO:0007669"/>
    <property type="project" value="UniProtKB-KW"/>
</dbReference>
<keyword evidence="5 7" id="KW-0547">Nucleotide-binding</keyword>
<keyword evidence="7 8" id="KW-0573">Peptidoglycan synthesis</keyword>
<keyword evidence="7 8" id="KW-0961">Cell wall biogenesis/degradation</keyword>
<dbReference type="GO" id="GO:0008764">
    <property type="term" value="F:UDP-N-acetylmuramoylalanine-D-glutamate ligase activity"/>
    <property type="evidence" value="ECO:0007669"/>
    <property type="project" value="UniProtKB-UniRule"/>
</dbReference>
<dbReference type="PANTHER" id="PTHR43692:SF1">
    <property type="entry name" value="UDP-N-ACETYLMURAMOYLALANINE--D-GLUTAMATE LIGASE"/>
    <property type="match status" value="1"/>
</dbReference>
<evidence type="ECO:0000256" key="5">
    <source>
        <dbReference type="ARBA" id="ARBA00022741"/>
    </source>
</evidence>
<name>A0A519BCF2_9DELT</name>
<keyword evidence="4 7" id="KW-0436">Ligase</keyword>
<comment type="caution">
    <text evidence="11">The sequence shown here is derived from an EMBL/GenBank/DDBJ whole genome shotgun (WGS) entry which is preliminary data.</text>
</comment>
<dbReference type="InterPro" id="IPR036615">
    <property type="entry name" value="Mur_ligase_C_dom_sf"/>
</dbReference>
<dbReference type="InterPro" id="IPR036565">
    <property type="entry name" value="Mur-like_cat_sf"/>
</dbReference>
<accession>A0A519BCF2</accession>
<evidence type="ECO:0000256" key="1">
    <source>
        <dbReference type="ARBA" id="ARBA00004496"/>
    </source>
</evidence>
<comment type="catalytic activity">
    <reaction evidence="7 8">
        <text>UDP-N-acetyl-alpha-D-muramoyl-L-alanine + D-glutamate + ATP = UDP-N-acetyl-alpha-D-muramoyl-L-alanyl-D-glutamate + ADP + phosphate + H(+)</text>
        <dbReference type="Rhea" id="RHEA:16429"/>
        <dbReference type="ChEBI" id="CHEBI:15378"/>
        <dbReference type="ChEBI" id="CHEBI:29986"/>
        <dbReference type="ChEBI" id="CHEBI:30616"/>
        <dbReference type="ChEBI" id="CHEBI:43474"/>
        <dbReference type="ChEBI" id="CHEBI:83898"/>
        <dbReference type="ChEBI" id="CHEBI:83900"/>
        <dbReference type="ChEBI" id="CHEBI:456216"/>
        <dbReference type="EC" id="6.3.2.9"/>
    </reaction>
</comment>
<dbReference type="Gene3D" id="3.90.190.20">
    <property type="entry name" value="Mur ligase, C-terminal domain"/>
    <property type="match status" value="1"/>
</dbReference>
<evidence type="ECO:0000256" key="4">
    <source>
        <dbReference type="ARBA" id="ARBA00022598"/>
    </source>
</evidence>
<dbReference type="EMBL" id="SGBD01000001">
    <property type="protein sequence ID" value="RZD14956.1"/>
    <property type="molecule type" value="Genomic_DNA"/>
</dbReference>
<dbReference type="GO" id="GO:0071555">
    <property type="term" value="P:cell wall organization"/>
    <property type="evidence" value="ECO:0007669"/>
    <property type="project" value="UniProtKB-KW"/>
</dbReference>
<dbReference type="InterPro" id="IPR013221">
    <property type="entry name" value="Mur_ligase_cen"/>
</dbReference>
<evidence type="ECO:0000259" key="10">
    <source>
        <dbReference type="Pfam" id="PF08245"/>
    </source>
</evidence>
<evidence type="ECO:0000256" key="6">
    <source>
        <dbReference type="ARBA" id="ARBA00022840"/>
    </source>
</evidence>
<comment type="subcellular location">
    <subcellularLocation>
        <location evidence="1 7 8">Cytoplasm</location>
    </subcellularLocation>
</comment>
<evidence type="ECO:0000259" key="9">
    <source>
        <dbReference type="Pfam" id="PF02875"/>
    </source>
</evidence>
<dbReference type="SUPFAM" id="SSF53623">
    <property type="entry name" value="MurD-like peptide ligases, catalytic domain"/>
    <property type="match status" value="1"/>
</dbReference>